<dbReference type="AlphaFoldDB" id="A0A835YIS4"/>
<organism evidence="1 2">
    <name type="scientific">Tribonema minus</name>
    <dbReference type="NCBI Taxonomy" id="303371"/>
    <lineage>
        <taxon>Eukaryota</taxon>
        <taxon>Sar</taxon>
        <taxon>Stramenopiles</taxon>
        <taxon>Ochrophyta</taxon>
        <taxon>PX clade</taxon>
        <taxon>Xanthophyceae</taxon>
        <taxon>Tribonematales</taxon>
        <taxon>Tribonemataceae</taxon>
        <taxon>Tribonema</taxon>
    </lineage>
</organism>
<dbReference type="Proteomes" id="UP000664859">
    <property type="component" value="Unassembled WGS sequence"/>
</dbReference>
<accession>A0A835YIS4</accession>
<gene>
    <name evidence="1" type="ORF">JKP88DRAFT_282810</name>
</gene>
<reference evidence="1" key="1">
    <citation type="submission" date="2021-02" db="EMBL/GenBank/DDBJ databases">
        <title>First Annotated Genome of the Yellow-green Alga Tribonema minus.</title>
        <authorList>
            <person name="Mahan K.M."/>
        </authorList>
    </citation>
    <scope>NUCLEOTIDE SEQUENCE</scope>
    <source>
        <strain evidence="1">UTEX B ZZ1240</strain>
    </source>
</reference>
<evidence type="ECO:0000313" key="2">
    <source>
        <dbReference type="Proteomes" id="UP000664859"/>
    </source>
</evidence>
<sequence>MPLTLESVLDREEEQQPIFDFVGQQSWFFIASLSIAFKRSYDKYQGQRDRERAASARPAHHTTAYSAALSSVTCLRLAISDPVFLRDIRQLSGPDPEDWLMIVARSAALEVVAALLAGERAGDGRPPITIRPAGGPLEPLQSAWNTHGLSWGGSLAVAGRVDVLELLYGAHPDLITSPLSHSECTKMAASVGQLSVVRWAVGRRRHCARIALNEAAGEAHTHVLDWLWREHRAALPGLEVALAAIAAGHACLLREVLECARADGSVESWRAGDWCASVPYSANCTSEILELLRSAGFGDWSVAALGHHLLLLGMPFDYDYRNRPPVIHPFPEFHTMRHSTRLALMRWLVDNGAPWQPLFAFAETGDVRCWRYSSLRWAVEHGAPWGGWTSRVCEGLVRLDEASRMSMGGRTMRDADDEARYGSPAGFSEYTAIVAFAHAHGCPCTCQLREGEGSTFSIGV</sequence>
<dbReference type="EMBL" id="JAFCMP010000538">
    <property type="protein sequence ID" value="KAG5176281.1"/>
    <property type="molecule type" value="Genomic_DNA"/>
</dbReference>
<protein>
    <submittedName>
        <fullName evidence="1">Uncharacterized protein</fullName>
    </submittedName>
</protein>
<name>A0A835YIS4_9STRA</name>
<evidence type="ECO:0000313" key="1">
    <source>
        <dbReference type="EMBL" id="KAG5176281.1"/>
    </source>
</evidence>
<comment type="caution">
    <text evidence="1">The sequence shown here is derived from an EMBL/GenBank/DDBJ whole genome shotgun (WGS) entry which is preliminary data.</text>
</comment>
<keyword evidence="2" id="KW-1185">Reference proteome</keyword>
<proteinExistence type="predicted"/>